<sequence length="267" mass="29651">MVLDWCAANGVTHVNVYGDSLLVVSQVNGRWKLIEESRVEYSDFDDRFEHGMALTTKEVETLTSAWCVLIQRCQEVVKTVDRRLDGVEEAVVAILDPLPADDLLTTALVPDAQEFEPELKDLLSVQSSNVLLRHRIESCNDGLIRRLSRLQACAGLGSKHLSRFCPWSHRSTYEGAVLDVTDLMLRLSASYGLQLRLNGRLREALCSLSENIGGVLTALELAAFEKGDVASVLKRRHAIVCILDCRAYIAQVLDVLAESFNKLISPV</sequence>
<dbReference type="OrthoDB" id="1730907at2759"/>
<dbReference type="AlphaFoldDB" id="A0A1Y1IMP3"/>
<name>A0A1Y1IMP3_KLENI</name>
<evidence type="ECO:0000313" key="2">
    <source>
        <dbReference type="Proteomes" id="UP000054558"/>
    </source>
</evidence>
<proteinExistence type="predicted"/>
<gene>
    <name evidence="1" type="ORF">KFL_009350120</name>
</gene>
<accession>A0A1Y1IMP3</accession>
<evidence type="ECO:0000313" key="1">
    <source>
        <dbReference type="EMBL" id="GAQ92165.1"/>
    </source>
</evidence>
<organism evidence="1 2">
    <name type="scientific">Klebsormidium nitens</name>
    <name type="common">Green alga</name>
    <name type="synonym">Ulothrix nitens</name>
    <dbReference type="NCBI Taxonomy" id="105231"/>
    <lineage>
        <taxon>Eukaryota</taxon>
        <taxon>Viridiplantae</taxon>
        <taxon>Streptophyta</taxon>
        <taxon>Klebsormidiophyceae</taxon>
        <taxon>Klebsormidiales</taxon>
        <taxon>Klebsormidiaceae</taxon>
        <taxon>Klebsormidium</taxon>
    </lineage>
</organism>
<keyword evidence="2" id="KW-1185">Reference proteome</keyword>
<dbReference type="EMBL" id="DF237884">
    <property type="protein sequence ID" value="GAQ92165.1"/>
    <property type="molecule type" value="Genomic_DNA"/>
</dbReference>
<reference evidence="1 2" key="1">
    <citation type="journal article" date="2014" name="Nat. Commun.">
        <title>Klebsormidium flaccidum genome reveals primary factors for plant terrestrial adaptation.</title>
        <authorList>
            <person name="Hori K."/>
            <person name="Maruyama F."/>
            <person name="Fujisawa T."/>
            <person name="Togashi T."/>
            <person name="Yamamoto N."/>
            <person name="Seo M."/>
            <person name="Sato S."/>
            <person name="Yamada T."/>
            <person name="Mori H."/>
            <person name="Tajima N."/>
            <person name="Moriyama T."/>
            <person name="Ikeuchi M."/>
            <person name="Watanabe M."/>
            <person name="Wada H."/>
            <person name="Kobayashi K."/>
            <person name="Saito M."/>
            <person name="Masuda T."/>
            <person name="Sasaki-Sekimoto Y."/>
            <person name="Mashiguchi K."/>
            <person name="Awai K."/>
            <person name="Shimojima M."/>
            <person name="Masuda S."/>
            <person name="Iwai M."/>
            <person name="Nobusawa T."/>
            <person name="Narise T."/>
            <person name="Kondo S."/>
            <person name="Saito H."/>
            <person name="Sato R."/>
            <person name="Murakawa M."/>
            <person name="Ihara Y."/>
            <person name="Oshima-Yamada Y."/>
            <person name="Ohtaka K."/>
            <person name="Satoh M."/>
            <person name="Sonobe K."/>
            <person name="Ishii M."/>
            <person name="Ohtani R."/>
            <person name="Kanamori-Sato M."/>
            <person name="Honoki R."/>
            <person name="Miyazaki D."/>
            <person name="Mochizuki H."/>
            <person name="Umetsu J."/>
            <person name="Higashi K."/>
            <person name="Shibata D."/>
            <person name="Kamiya Y."/>
            <person name="Sato N."/>
            <person name="Nakamura Y."/>
            <person name="Tabata S."/>
            <person name="Ida S."/>
            <person name="Kurokawa K."/>
            <person name="Ohta H."/>
        </authorList>
    </citation>
    <scope>NUCLEOTIDE SEQUENCE [LARGE SCALE GENOMIC DNA]</scope>
    <source>
        <strain evidence="1 2">NIES-2285</strain>
    </source>
</reference>
<dbReference type="Proteomes" id="UP000054558">
    <property type="component" value="Unassembled WGS sequence"/>
</dbReference>
<protein>
    <submittedName>
        <fullName evidence="1">Probable phosphoglycerate mutase</fullName>
    </submittedName>
</protein>